<organism evidence="1 2">
    <name type="scientific">Nguyenibacter vanlangensis</name>
    <dbReference type="NCBI Taxonomy" id="1216886"/>
    <lineage>
        <taxon>Bacteria</taxon>
        <taxon>Pseudomonadati</taxon>
        <taxon>Pseudomonadota</taxon>
        <taxon>Alphaproteobacteria</taxon>
        <taxon>Acetobacterales</taxon>
        <taxon>Acetobacteraceae</taxon>
        <taxon>Nguyenibacter</taxon>
    </lineage>
</organism>
<gene>
    <name evidence="1" type="ORF">AAC691_19690</name>
</gene>
<sequence>MRLQTAEDFCAFPLKFEAPPDYGRGLSRQQLGNMCCYTTTQALQKWTNMRKIGAVLKSQRASLWLRDVAADAGSLARRYPDCYLALFHDGDAEQPGRMMLMLWKADEQPFVPHAFCYAFKGDAADAPDELGWPYLIYAEYLRQQDLERAEECCPPTIN</sequence>
<proteinExistence type="predicted"/>
<protein>
    <submittedName>
        <fullName evidence="1">Uncharacterized protein</fullName>
    </submittedName>
</protein>
<dbReference type="EMBL" id="CP152276">
    <property type="protein sequence ID" value="XAE42448.1"/>
    <property type="molecule type" value="Genomic_DNA"/>
</dbReference>
<name>A0ABZ3D470_9PROT</name>
<keyword evidence="2" id="KW-1185">Reference proteome</keyword>
<reference evidence="1 2" key="1">
    <citation type="submission" date="2024-04" db="EMBL/GenBank/DDBJ databases">
        <title>Complete genome sequence of Nguyenibacter vanlangesis HBCM-1154, a strain capable of nitrogen fixation, IAA production, and phosphorus solubilization isolated from sugarcane soil.</title>
        <authorList>
            <person name="MY HANH P."/>
        </authorList>
    </citation>
    <scope>NUCLEOTIDE SEQUENCE [LARGE SCALE GENOMIC DNA]</scope>
    <source>
        <strain evidence="1 2">HBCM 1154</strain>
    </source>
</reference>
<dbReference type="Proteomes" id="UP001449795">
    <property type="component" value="Chromosome"/>
</dbReference>
<accession>A0ABZ3D470</accession>
<evidence type="ECO:0000313" key="1">
    <source>
        <dbReference type="EMBL" id="XAE42448.1"/>
    </source>
</evidence>
<dbReference type="RefSeq" id="WP_342628186.1">
    <property type="nucleotide sequence ID" value="NZ_CP152276.1"/>
</dbReference>
<evidence type="ECO:0000313" key="2">
    <source>
        <dbReference type="Proteomes" id="UP001449795"/>
    </source>
</evidence>